<evidence type="ECO:0000313" key="3">
    <source>
        <dbReference type="Proteomes" id="UP001408356"/>
    </source>
</evidence>
<accession>A0ABR2V1G9</accession>
<feature type="compositionally biased region" description="Polar residues" evidence="1">
    <location>
        <begin position="548"/>
        <end position="568"/>
    </location>
</feature>
<comment type="caution">
    <text evidence="2">The sequence shown here is derived from an EMBL/GenBank/DDBJ whole genome shotgun (WGS) entry which is preliminary data.</text>
</comment>
<keyword evidence="3" id="KW-1185">Reference proteome</keyword>
<evidence type="ECO:0000313" key="2">
    <source>
        <dbReference type="EMBL" id="KAK9420508.1"/>
    </source>
</evidence>
<dbReference type="EMBL" id="JARVKF010000224">
    <property type="protein sequence ID" value="KAK9420508.1"/>
    <property type="molecule type" value="Genomic_DNA"/>
</dbReference>
<protein>
    <submittedName>
        <fullName evidence="2">Uncharacterized protein</fullName>
    </submittedName>
</protein>
<feature type="region of interest" description="Disordered" evidence="1">
    <location>
        <begin position="525"/>
        <end position="610"/>
    </location>
</feature>
<reference evidence="2 3" key="1">
    <citation type="journal article" date="2024" name="J. Plant Pathol.">
        <title>Sequence and assembly of the genome of Seiridium unicorne, isolate CBS 538.82, causal agent of cypress canker disease.</title>
        <authorList>
            <person name="Scali E."/>
            <person name="Rocca G.D."/>
            <person name="Danti R."/>
            <person name="Garbelotto M."/>
            <person name="Barberini S."/>
            <person name="Baroncelli R."/>
            <person name="Emiliani G."/>
        </authorList>
    </citation>
    <scope>NUCLEOTIDE SEQUENCE [LARGE SCALE GENOMIC DNA]</scope>
    <source>
        <strain evidence="2 3">BM-138-508</strain>
    </source>
</reference>
<sequence length="633" mass="70125">MNLRSRAKSLPSMRQAAQCQTGPNIPDLPPLQGRFAVGASPKIVVGTSAPAWDRQVDIVFHRSPIRYTEGTSTAPKVLDVALNIAPQGAVTGRTLDTTNKIINLESHTYAAIVSILNYADKIKDPKDSDFQRAIDIMYRARGGPIGNNETCVLSQLPVRVRRKIWSHVISENAHEAPTPVRLQLFKPFFKDVWKAADFQSTKELFSLAEGVMSTSFAMRTELLAHVLTTHRFHLVFSPYVKERICPQLFDWIDRYSYIMEHVTIELDLSKLGLGPTPEASDLLWDNRNIITAMRHFADTQSSSRTAQLESLVLLARRYHGLRPKREDNTDAGLYCPPSADLPAAAPIIRLKNQINTLRIAGFNASTTETLITSLFPVIDFKNKEILQNHCSRALVSKVWPFLPNQRSIHLNARFSKAVLRPQRAVSTTRIPVRSASLARKQGVKVKDMLETYDAKKDSTTSLSRGPTARAPDLSRELEEKCRDSGSPTIPPIFQQGSDEDLPSQILMPTSQDVITCTSTTQVTEMTQAKGSLDTPEEGSLKKDDCPSRLSTLADNASKRGSQASSGSLRSKRSVRWHNGTASQRLSKDSAQGIAKDNPSVPVGQSSRYGAGVFNTLKKMASTKELRRKKSIAN</sequence>
<name>A0ABR2V1G9_9PEZI</name>
<feature type="region of interest" description="Disordered" evidence="1">
    <location>
        <begin position="456"/>
        <end position="503"/>
    </location>
</feature>
<organism evidence="2 3">
    <name type="scientific">Seiridium unicorne</name>
    <dbReference type="NCBI Taxonomy" id="138068"/>
    <lineage>
        <taxon>Eukaryota</taxon>
        <taxon>Fungi</taxon>
        <taxon>Dikarya</taxon>
        <taxon>Ascomycota</taxon>
        <taxon>Pezizomycotina</taxon>
        <taxon>Sordariomycetes</taxon>
        <taxon>Xylariomycetidae</taxon>
        <taxon>Amphisphaeriales</taxon>
        <taxon>Sporocadaceae</taxon>
        <taxon>Seiridium</taxon>
    </lineage>
</organism>
<gene>
    <name evidence="2" type="ORF">SUNI508_06248</name>
</gene>
<proteinExistence type="predicted"/>
<dbReference type="Proteomes" id="UP001408356">
    <property type="component" value="Unassembled WGS sequence"/>
</dbReference>
<evidence type="ECO:0000256" key="1">
    <source>
        <dbReference type="SAM" id="MobiDB-lite"/>
    </source>
</evidence>
<feature type="compositionally biased region" description="Basic and acidic residues" evidence="1">
    <location>
        <begin position="472"/>
        <end position="483"/>
    </location>
</feature>